<feature type="compositionally biased region" description="Basic and acidic residues" evidence="1">
    <location>
        <begin position="1"/>
        <end position="35"/>
    </location>
</feature>
<gene>
    <name evidence="2" type="ORF">BDN70DRAFT_985786</name>
</gene>
<feature type="region of interest" description="Disordered" evidence="1">
    <location>
        <begin position="106"/>
        <end position="184"/>
    </location>
</feature>
<reference evidence="2" key="1">
    <citation type="submission" date="2020-11" db="EMBL/GenBank/DDBJ databases">
        <authorList>
            <consortium name="DOE Joint Genome Institute"/>
            <person name="Ahrendt S."/>
            <person name="Riley R."/>
            <person name="Andreopoulos W."/>
            <person name="Labutti K."/>
            <person name="Pangilinan J."/>
            <person name="Ruiz-Duenas F.J."/>
            <person name="Barrasa J.M."/>
            <person name="Sanchez-Garcia M."/>
            <person name="Camarero S."/>
            <person name="Miyauchi S."/>
            <person name="Serrano A."/>
            <person name="Linde D."/>
            <person name="Babiker R."/>
            <person name="Drula E."/>
            <person name="Ayuso-Fernandez I."/>
            <person name="Pacheco R."/>
            <person name="Padilla G."/>
            <person name="Ferreira P."/>
            <person name="Barriuso J."/>
            <person name="Kellner H."/>
            <person name="Castanera R."/>
            <person name="Alfaro M."/>
            <person name="Ramirez L."/>
            <person name="Pisabarro A.G."/>
            <person name="Kuo A."/>
            <person name="Tritt A."/>
            <person name="Lipzen A."/>
            <person name="He G."/>
            <person name="Yan M."/>
            <person name="Ng V."/>
            <person name="Cullen D."/>
            <person name="Martin F."/>
            <person name="Rosso M.-N."/>
            <person name="Henrissat B."/>
            <person name="Hibbett D."/>
            <person name="Martinez A.T."/>
            <person name="Grigoriev I.V."/>
        </authorList>
    </citation>
    <scope>NUCLEOTIDE SEQUENCE</scope>
    <source>
        <strain evidence="2">CIRM-BRFM 674</strain>
    </source>
</reference>
<feature type="compositionally biased region" description="Basic and acidic residues" evidence="1">
    <location>
        <begin position="108"/>
        <end position="138"/>
    </location>
</feature>
<evidence type="ECO:0000313" key="3">
    <source>
        <dbReference type="Proteomes" id="UP000807469"/>
    </source>
</evidence>
<evidence type="ECO:0000256" key="1">
    <source>
        <dbReference type="SAM" id="MobiDB-lite"/>
    </source>
</evidence>
<sequence length="184" mass="19688">MYDDGVRGARADQRTMDDADGGLRTDGRTRARDGGGRVGGTDVSGSLSPSSLTSFLVLSSIGGGKTPGHGRHAATDERITTVPRHRRWSTMDEQRTMTAASALEVDEDGRTRTDGRGRTGDDGRARASERGRAGEDRWTMTGSQGGKAGTRNRWTSDEKAGRRGDGGGTSNEGSTCMNYRQYEL</sequence>
<dbReference type="Proteomes" id="UP000807469">
    <property type="component" value="Unassembled WGS sequence"/>
</dbReference>
<accession>A0A9P5YK81</accession>
<dbReference type="AlphaFoldDB" id="A0A9P5YK81"/>
<feature type="compositionally biased region" description="Low complexity" evidence="1">
    <location>
        <begin position="40"/>
        <end position="49"/>
    </location>
</feature>
<keyword evidence="3" id="KW-1185">Reference proteome</keyword>
<organism evidence="2 3">
    <name type="scientific">Pholiota conissans</name>
    <dbReference type="NCBI Taxonomy" id="109636"/>
    <lineage>
        <taxon>Eukaryota</taxon>
        <taxon>Fungi</taxon>
        <taxon>Dikarya</taxon>
        <taxon>Basidiomycota</taxon>
        <taxon>Agaricomycotina</taxon>
        <taxon>Agaricomycetes</taxon>
        <taxon>Agaricomycetidae</taxon>
        <taxon>Agaricales</taxon>
        <taxon>Agaricineae</taxon>
        <taxon>Strophariaceae</taxon>
        <taxon>Pholiota</taxon>
    </lineage>
</organism>
<dbReference type="EMBL" id="MU156092">
    <property type="protein sequence ID" value="KAF9470291.1"/>
    <property type="molecule type" value="Genomic_DNA"/>
</dbReference>
<evidence type="ECO:0000313" key="2">
    <source>
        <dbReference type="EMBL" id="KAF9470291.1"/>
    </source>
</evidence>
<comment type="caution">
    <text evidence="2">The sequence shown here is derived from an EMBL/GenBank/DDBJ whole genome shotgun (WGS) entry which is preliminary data.</text>
</comment>
<proteinExistence type="predicted"/>
<protein>
    <submittedName>
        <fullName evidence="2">Uncharacterized protein</fullName>
    </submittedName>
</protein>
<feature type="compositionally biased region" description="Basic and acidic residues" evidence="1">
    <location>
        <begin position="154"/>
        <end position="165"/>
    </location>
</feature>
<feature type="region of interest" description="Disordered" evidence="1">
    <location>
        <begin position="1"/>
        <end position="49"/>
    </location>
</feature>
<name>A0A9P5YK81_9AGAR</name>